<dbReference type="OrthoDB" id="4725912at2759"/>
<dbReference type="AlphaFoldDB" id="W9XC61"/>
<keyword evidence="3" id="KW-1185">Reference proteome</keyword>
<gene>
    <name evidence="2" type="ORF">A1O3_08982</name>
</gene>
<sequence length="233" mass="26610">MSARTILQDRKEGDMKDRNLFEEHENQPPPAYVYQHDSTSEAMNASPVQAHPAQVPCRRFQLQYTNWKAKTVRVTDTDNGTEVYTADLRWQKPNMVIRTRSPIATDIEIATVVFHCLKTDIDVGINGANLTLHHRGIFSASYSYSSQIYPSQSFKWKGKNRWRTMDFECVHEDDGVTVARFSAANWSRTRIGQIEMFGQQLVDNKMFMDELMVTGLAVVIQLMVWQTGAAAIS</sequence>
<name>W9XC61_9EURO</name>
<feature type="compositionally biased region" description="Basic and acidic residues" evidence="1">
    <location>
        <begin position="7"/>
        <end position="26"/>
    </location>
</feature>
<dbReference type="Proteomes" id="UP000019478">
    <property type="component" value="Unassembled WGS sequence"/>
</dbReference>
<proteinExistence type="predicted"/>
<evidence type="ECO:0000313" key="3">
    <source>
        <dbReference type="Proteomes" id="UP000019478"/>
    </source>
</evidence>
<protein>
    <submittedName>
        <fullName evidence="2">Uncharacterized protein</fullName>
    </submittedName>
</protein>
<organism evidence="2 3">
    <name type="scientific">Capronia epimyces CBS 606.96</name>
    <dbReference type="NCBI Taxonomy" id="1182542"/>
    <lineage>
        <taxon>Eukaryota</taxon>
        <taxon>Fungi</taxon>
        <taxon>Dikarya</taxon>
        <taxon>Ascomycota</taxon>
        <taxon>Pezizomycotina</taxon>
        <taxon>Eurotiomycetes</taxon>
        <taxon>Chaetothyriomycetidae</taxon>
        <taxon>Chaetothyriales</taxon>
        <taxon>Herpotrichiellaceae</taxon>
        <taxon>Capronia</taxon>
    </lineage>
</organism>
<dbReference type="EMBL" id="AMGY01000009">
    <property type="protein sequence ID" value="EXJ77823.1"/>
    <property type="molecule type" value="Genomic_DNA"/>
</dbReference>
<evidence type="ECO:0000256" key="1">
    <source>
        <dbReference type="SAM" id="MobiDB-lite"/>
    </source>
</evidence>
<dbReference type="GeneID" id="19173068"/>
<comment type="caution">
    <text evidence="2">The sequence shown here is derived from an EMBL/GenBank/DDBJ whole genome shotgun (WGS) entry which is preliminary data.</text>
</comment>
<dbReference type="RefSeq" id="XP_007737268.1">
    <property type="nucleotide sequence ID" value="XM_007739078.1"/>
</dbReference>
<accession>W9XC61</accession>
<reference evidence="2 3" key="1">
    <citation type="submission" date="2013-03" db="EMBL/GenBank/DDBJ databases">
        <title>The Genome Sequence of Capronia epimyces CBS 606.96.</title>
        <authorList>
            <consortium name="The Broad Institute Genomics Platform"/>
            <person name="Cuomo C."/>
            <person name="de Hoog S."/>
            <person name="Gorbushina A."/>
            <person name="Walker B."/>
            <person name="Young S.K."/>
            <person name="Zeng Q."/>
            <person name="Gargeya S."/>
            <person name="Fitzgerald M."/>
            <person name="Haas B."/>
            <person name="Abouelleil A."/>
            <person name="Allen A.W."/>
            <person name="Alvarado L."/>
            <person name="Arachchi H.M."/>
            <person name="Berlin A.M."/>
            <person name="Chapman S.B."/>
            <person name="Gainer-Dewar J."/>
            <person name="Goldberg J."/>
            <person name="Griggs A."/>
            <person name="Gujja S."/>
            <person name="Hansen M."/>
            <person name="Howarth C."/>
            <person name="Imamovic A."/>
            <person name="Ireland A."/>
            <person name="Larimer J."/>
            <person name="McCowan C."/>
            <person name="Murphy C."/>
            <person name="Pearson M."/>
            <person name="Poon T.W."/>
            <person name="Priest M."/>
            <person name="Roberts A."/>
            <person name="Saif S."/>
            <person name="Shea T."/>
            <person name="Sisk P."/>
            <person name="Sykes S."/>
            <person name="Wortman J."/>
            <person name="Nusbaum C."/>
            <person name="Birren B."/>
        </authorList>
    </citation>
    <scope>NUCLEOTIDE SEQUENCE [LARGE SCALE GENOMIC DNA]</scope>
    <source>
        <strain evidence="2 3">CBS 606.96</strain>
    </source>
</reference>
<feature type="region of interest" description="Disordered" evidence="1">
    <location>
        <begin position="1"/>
        <end position="29"/>
    </location>
</feature>
<evidence type="ECO:0000313" key="2">
    <source>
        <dbReference type="EMBL" id="EXJ77823.1"/>
    </source>
</evidence>
<dbReference type="eggNOG" id="ENOG502TDRU">
    <property type="taxonomic scope" value="Eukaryota"/>
</dbReference>
<dbReference type="HOGENOM" id="CLU_1161000_0_0_1"/>